<accession>A0A0S7BR10</accession>
<dbReference type="PATRIC" id="fig|1678840.3.peg.1251"/>
<feature type="domain" description="GyrI-like small molecule binding" evidence="1">
    <location>
        <begin position="22"/>
        <end position="203"/>
    </location>
</feature>
<protein>
    <recommendedName>
        <fullName evidence="1">GyrI-like small molecule binding domain-containing protein</fullName>
    </recommendedName>
</protein>
<dbReference type="EMBL" id="DF968181">
    <property type="protein sequence ID" value="GAP40078.1"/>
    <property type="molecule type" value="Genomic_DNA"/>
</dbReference>
<dbReference type="InterPro" id="IPR008319">
    <property type="entry name" value="GyrI-like_CCH_Lin2189-like"/>
</dbReference>
<evidence type="ECO:0000259" key="1">
    <source>
        <dbReference type="Pfam" id="PF06445"/>
    </source>
</evidence>
<dbReference type="STRING" id="1678840.ATC1_1343"/>
<dbReference type="Gene3D" id="3.20.80.10">
    <property type="entry name" value="Regulatory factor, effector binding domain"/>
    <property type="match status" value="1"/>
</dbReference>
<dbReference type="OrthoDB" id="4772335at2"/>
<dbReference type="InterPro" id="IPR029442">
    <property type="entry name" value="GyrI-like"/>
</dbReference>
<dbReference type="Proteomes" id="UP000053370">
    <property type="component" value="Unassembled WGS sequence"/>
</dbReference>
<evidence type="ECO:0000313" key="3">
    <source>
        <dbReference type="Proteomes" id="UP000053370"/>
    </source>
</evidence>
<dbReference type="Pfam" id="PF06445">
    <property type="entry name" value="GyrI-like"/>
    <property type="match status" value="1"/>
</dbReference>
<organism evidence="2">
    <name type="scientific">Flexilinea flocculi</name>
    <dbReference type="NCBI Taxonomy" id="1678840"/>
    <lineage>
        <taxon>Bacteria</taxon>
        <taxon>Bacillati</taxon>
        <taxon>Chloroflexota</taxon>
        <taxon>Anaerolineae</taxon>
        <taxon>Anaerolineales</taxon>
        <taxon>Anaerolineaceae</taxon>
        <taxon>Flexilinea</taxon>
    </lineage>
</organism>
<dbReference type="RefSeq" id="WP_062279076.1">
    <property type="nucleotide sequence ID" value="NZ_DF968181.1"/>
</dbReference>
<evidence type="ECO:0000313" key="2">
    <source>
        <dbReference type="EMBL" id="GAP40078.1"/>
    </source>
</evidence>
<name>A0A0S7BR10_9CHLR</name>
<proteinExistence type="predicted"/>
<gene>
    <name evidence="2" type="ORF">ATC1_1343</name>
</gene>
<dbReference type="PIRSF" id="PIRSF031644">
    <property type="entry name" value="UCP031644"/>
    <property type="match status" value="1"/>
</dbReference>
<keyword evidence="3" id="KW-1185">Reference proteome</keyword>
<sequence length="210" mass="24401">MTGKLDYKKDEKMYYLPAEHPVLITIPEMKFFMISGKGDPNTSESFSDAVQALYSISYSIKMSPKSGNAPEQYQEYTIYPLEGVWDLEQADESSDFSRLDKNRFIYTLMIRQPDFVSESFAEDILGIVKKKKPNPKLDEARFETFQEGLCVQMMHIGSFDSESRSFQKIEQFLIEQGLSRISHTHREIYLSDPRKTAPEKLRTVLRCQIH</sequence>
<dbReference type="SUPFAM" id="SSF55136">
    <property type="entry name" value="Probable bacterial effector-binding domain"/>
    <property type="match status" value="1"/>
</dbReference>
<dbReference type="AlphaFoldDB" id="A0A0S7BR10"/>
<reference evidence="2" key="1">
    <citation type="journal article" date="2015" name="Genome Announc.">
        <title>Draft Genome Sequence of Anaerolineae Strain TC1, a Novel Isolate from a Methanogenic Wastewater Treatment System.</title>
        <authorList>
            <person name="Matsuura N."/>
            <person name="Tourlousse D.M."/>
            <person name="Sun L."/>
            <person name="Toyonaga M."/>
            <person name="Kuroda K."/>
            <person name="Ohashi A."/>
            <person name="Cruz R."/>
            <person name="Yamaguchi T."/>
            <person name="Sekiguchi Y."/>
        </authorList>
    </citation>
    <scope>NUCLEOTIDE SEQUENCE [LARGE SCALE GENOMIC DNA]</scope>
    <source>
        <strain evidence="2">TC1</strain>
    </source>
</reference>
<dbReference type="InterPro" id="IPR011256">
    <property type="entry name" value="Reg_factor_effector_dom_sf"/>
</dbReference>